<protein>
    <submittedName>
        <fullName evidence="2">Uncharacterized protein</fullName>
    </submittedName>
</protein>
<name>A0ABQ6MQK6_9STRA</name>
<reference evidence="2 3" key="1">
    <citation type="journal article" date="2023" name="Commun. Biol.">
        <title>Genome analysis of Parmales, the sister group of diatoms, reveals the evolutionary specialization of diatoms from phago-mixotrophs to photoautotrophs.</title>
        <authorList>
            <person name="Ban H."/>
            <person name="Sato S."/>
            <person name="Yoshikawa S."/>
            <person name="Yamada K."/>
            <person name="Nakamura Y."/>
            <person name="Ichinomiya M."/>
            <person name="Sato N."/>
            <person name="Blanc-Mathieu R."/>
            <person name="Endo H."/>
            <person name="Kuwata A."/>
            <person name="Ogata H."/>
        </authorList>
    </citation>
    <scope>NUCLEOTIDE SEQUENCE [LARGE SCALE GENOMIC DNA]</scope>
</reference>
<evidence type="ECO:0000313" key="3">
    <source>
        <dbReference type="Proteomes" id="UP001165060"/>
    </source>
</evidence>
<dbReference type="Proteomes" id="UP001165060">
    <property type="component" value="Unassembled WGS sequence"/>
</dbReference>
<feature type="region of interest" description="Disordered" evidence="1">
    <location>
        <begin position="170"/>
        <end position="195"/>
    </location>
</feature>
<feature type="compositionally biased region" description="Pro residues" evidence="1">
    <location>
        <begin position="178"/>
        <end position="189"/>
    </location>
</feature>
<comment type="caution">
    <text evidence="2">The sequence shown here is derived from an EMBL/GenBank/DDBJ whole genome shotgun (WGS) entry which is preliminary data.</text>
</comment>
<keyword evidence="3" id="KW-1185">Reference proteome</keyword>
<gene>
    <name evidence="2" type="ORF">TeGR_g4881</name>
</gene>
<organism evidence="2 3">
    <name type="scientific">Tetraparma gracilis</name>
    <dbReference type="NCBI Taxonomy" id="2962635"/>
    <lineage>
        <taxon>Eukaryota</taxon>
        <taxon>Sar</taxon>
        <taxon>Stramenopiles</taxon>
        <taxon>Ochrophyta</taxon>
        <taxon>Bolidophyceae</taxon>
        <taxon>Parmales</taxon>
        <taxon>Triparmaceae</taxon>
        <taxon>Tetraparma</taxon>
    </lineage>
</organism>
<proteinExistence type="predicted"/>
<dbReference type="EMBL" id="BRYB01004427">
    <property type="protein sequence ID" value="GMI30789.1"/>
    <property type="molecule type" value="Genomic_DNA"/>
</dbReference>
<accession>A0ABQ6MQK6</accession>
<evidence type="ECO:0000313" key="2">
    <source>
        <dbReference type="EMBL" id="GMI30789.1"/>
    </source>
</evidence>
<feature type="non-terminal residue" evidence="2">
    <location>
        <position position="236"/>
    </location>
</feature>
<sequence>MPAPESTPATNTTQLLKPLHLRPPLPPSLLPSCSLLQSLLLSISTASPSSPLIATYHSFISSLLHPPPPLIDVLDNLQSILLDEDATPLSDLDSFTLSLLHFMTTKFASSNSVSSSAPVSSASVLASLPSSDKGILLPVPRPFRSYGVPDSIVALNAENEKMALRSLADMPDKENVPSPSPNQYPPTPDPLTTTPYSLLSEAITSSTHYQSTTQQLQAELVHYKAEHEHVLQEKTK</sequence>
<evidence type="ECO:0000256" key="1">
    <source>
        <dbReference type="SAM" id="MobiDB-lite"/>
    </source>
</evidence>